<proteinExistence type="predicted"/>
<dbReference type="OrthoDB" id="7239898at2"/>
<dbReference type="NCBIfam" id="TIGR03619">
    <property type="entry name" value="F420_Rv2161c"/>
    <property type="match status" value="1"/>
</dbReference>
<dbReference type="GO" id="GO:0016705">
    <property type="term" value="F:oxidoreductase activity, acting on paired donors, with incorporation or reduction of molecular oxygen"/>
    <property type="evidence" value="ECO:0007669"/>
    <property type="project" value="InterPro"/>
</dbReference>
<dbReference type="Pfam" id="PF00296">
    <property type="entry name" value="Bac_luciferase"/>
    <property type="match status" value="1"/>
</dbReference>
<protein>
    <recommendedName>
        <fullName evidence="1">Luciferase-like domain-containing protein</fullName>
    </recommendedName>
</protein>
<dbReference type="PANTHER" id="PTHR30011">
    <property type="entry name" value="ALKANESULFONATE MONOOXYGENASE-RELATED"/>
    <property type="match status" value="1"/>
</dbReference>
<dbReference type="InterPro" id="IPR036661">
    <property type="entry name" value="Luciferase-like_sf"/>
</dbReference>
<dbReference type="InterPro" id="IPR019921">
    <property type="entry name" value="Lucif-like_OxRdtase_Rv2161c"/>
</dbReference>
<dbReference type="InterPro" id="IPR051260">
    <property type="entry name" value="Diverse_substr_monoxygenases"/>
</dbReference>
<dbReference type="RefSeq" id="WP_145770151.1">
    <property type="nucleotide sequence ID" value="NZ_LR778301.1"/>
</dbReference>
<dbReference type="Gene3D" id="3.20.20.30">
    <property type="entry name" value="Luciferase-like domain"/>
    <property type="match status" value="1"/>
</dbReference>
<accession>A0A6S6XRQ4</accession>
<keyword evidence="3" id="KW-1185">Reference proteome</keyword>
<dbReference type="KEGG" id="doe:DENOEST_0188"/>
<dbReference type="AlphaFoldDB" id="A0A6S6XRQ4"/>
<dbReference type="SUPFAM" id="SSF51679">
    <property type="entry name" value="Bacterial luciferase-like"/>
    <property type="match status" value="1"/>
</dbReference>
<organism evidence="2 3">
    <name type="scientific">Denitratisoma oestradiolicum</name>
    <dbReference type="NCBI Taxonomy" id="311182"/>
    <lineage>
        <taxon>Bacteria</taxon>
        <taxon>Pseudomonadati</taxon>
        <taxon>Pseudomonadota</taxon>
        <taxon>Betaproteobacteria</taxon>
        <taxon>Nitrosomonadales</taxon>
        <taxon>Sterolibacteriaceae</taxon>
        <taxon>Denitratisoma</taxon>
    </lineage>
</organism>
<gene>
    <name evidence="2" type="ORF">DENOEST_0188</name>
</gene>
<sequence length="292" mass="32099">MQFAYHAGMCNPAFYLELAKAAEAAGYDSFTLPDSIFYPQQADTKYPYNADGSREFLDGVPFLEPFSAVPWMAGVTTKLKFSTSVMKLPIRNPVLVAKSLTSIAVMTNNRFMLGAGISPWKEDFDICGQPWEGRGKRLDEMIHIIRGLMGGDYFGYQGEFYQFAPVKMCPVPTQPIPILVGGHADVALKRAARLGDGWISAGSTLEDLTAMIGKLNVLRQECGRSHLPFHIQAGGVDAYTLDGIRRLEDLGVTEVVVAFRNTYAGGPDNRTLESMLAELNGYAENVIHKCRA</sequence>
<dbReference type="EMBL" id="LR778301">
    <property type="protein sequence ID" value="CAB1367360.1"/>
    <property type="molecule type" value="Genomic_DNA"/>
</dbReference>
<dbReference type="CDD" id="cd01097">
    <property type="entry name" value="Tetrahydromethanopterin_reductase"/>
    <property type="match status" value="1"/>
</dbReference>
<name>A0A6S6XRQ4_9PROT</name>
<dbReference type="Proteomes" id="UP000515733">
    <property type="component" value="Chromosome"/>
</dbReference>
<dbReference type="PANTHER" id="PTHR30011:SF32">
    <property type="entry name" value="CONSERVED PROTEIN"/>
    <property type="match status" value="1"/>
</dbReference>
<evidence type="ECO:0000259" key="1">
    <source>
        <dbReference type="Pfam" id="PF00296"/>
    </source>
</evidence>
<evidence type="ECO:0000313" key="2">
    <source>
        <dbReference type="EMBL" id="CAB1367360.1"/>
    </source>
</evidence>
<feature type="domain" description="Luciferase-like" evidence="1">
    <location>
        <begin position="11"/>
        <end position="226"/>
    </location>
</feature>
<evidence type="ECO:0000313" key="3">
    <source>
        <dbReference type="Proteomes" id="UP000515733"/>
    </source>
</evidence>
<reference evidence="2 3" key="1">
    <citation type="submission" date="2020-03" db="EMBL/GenBank/DDBJ databases">
        <authorList>
            <consortium name="Genoscope - CEA"/>
            <person name="William W."/>
        </authorList>
    </citation>
    <scope>NUCLEOTIDE SEQUENCE [LARGE SCALE GENOMIC DNA]</scope>
    <source>
        <strain evidence="3">DSM 16959</strain>
    </source>
</reference>
<dbReference type="InterPro" id="IPR011251">
    <property type="entry name" value="Luciferase-like_dom"/>
</dbReference>